<evidence type="ECO:0000256" key="3">
    <source>
        <dbReference type="ARBA" id="ARBA00013036"/>
    </source>
</evidence>
<dbReference type="PROSITE" id="PS00789">
    <property type="entry name" value="CHORISMATE_SYNTHASE_3"/>
    <property type="match status" value="1"/>
</dbReference>
<dbReference type="GO" id="GO:0008652">
    <property type="term" value="P:amino acid biosynthetic process"/>
    <property type="evidence" value="ECO:0007669"/>
    <property type="project" value="UniProtKB-KW"/>
</dbReference>
<dbReference type="PROSITE" id="PS00788">
    <property type="entry name" value="CHORISMATE_SYNTHASE_2"/>
    <property type="match status" value="1"/>
</dbReference>
<dbReference type="InterPro" id="IPR000453">
    <property type="entry name" value="Chorismate_synth"/>
</dbReference>
<dbReference type="KEGG" id="vg:36843253"/>
<keyword evidence="6" id="KW-0456">Lyase</keyword>
<evidence type="ECO:0000313" key="8">
    <source>
        <dbReference type="EMBL" id="AVK76540.1"/>
    </source>
</evidence>
<dbReference type="Gene3D" id="3.60.150.10">
    <property type="entry name" value="Chorismate synthase AroC"/>
    <property type="match status" value="1"/>
</dbReference>
<dbReference type="GO" id="GO:0010181">
    <property type="term" value="F:FMN binding"/>
    <property type="evidence" value="ECO:0007669"/>
    <property type="project" value="TreeGrafter"/>
</dbReference>
<dbReference type="SUPFAM" id="SSF103263">
    <property type="entry name" value="Chorismate synthase, AroC"/>
    <property type="match status" value="1"/>
</dbReference>
<dbReference type="InterPro" id="IPR035904">
    <property type="entry name" value="Chorismate_synth_AroC_sf"/>
</dbReference>
<name>A0A2U7UDZ0_9VIRU</name>
<reference evidence="8" key="1">
    <citation type="journal article" date="2018" name="Nat. Commun.">
        <title>Diversity and evolution of the emerging Pandoraviridae family.</title>
        <authorList>
            <person name="Legendre M."/>
            <person name="Fabre E."/>
            <person name="Poirot O."/>
            <person name="Jeudy S."/>
            <person name="Lartigue A."/>
            <person name="Alempic J.M."/>
            <person name="Beucher L."/>
            <person name="Philippe N."/>
            <person name="Bertaux L."/>
            <person name="Christo-Foroux E."/>
            <person name="Labadie K."/>
            <person name="Coute Y."/>
            <person name="Abergel C."/>
            <person name="Claverie J.M."/>
        </authorList>
    </citation>
    <scope>NUCLEOTIDE SEQUENCE [LARGE SCALE GENOMIC DNA]</scope>
    <source>
        <strain evidence="8">Neocaledonia</strain>
    </source>
</reference>
<feature type="region of interest" description="Disordered" evidence="7">
    <location>
        <begin position="37"/>
        <end position="70"/>
    </location>
</feature>
<organism evidence="8">
    <name type="scientific">Pandoravirus neocaledonia</name>
    <dbReference type="NCBI Taxonomy" id="2107708"/>
    <lineage>
        <taxon>Viruses</taxon>
        <taxon>Pandoravirus</taxon>
    </lineage>
</organism>
<evidence type="ECO:0000256" key="1">
    <source>
        <dbReference type="ARBA" id="ARBA00005044"/>
    </source>
</evidence>
<dbReference type="NCBIfam" id="TIGR00033">
    <property type="entry name" value="aroC"/>
    <property type="match status" value="1"/>
</dbReference>
<evidence type="ECO:0000256" key="7">
    <source>
        <dbReference type="SAM" id="MobiDB-lite"/>
    </source>
</evidence>
<dbReference type="Proteomes" id="UP000249287">
    <property type="component" value="Segment"/>
</dbReference>
<dbReference type="GO" id="GO:0009423">
    <property type="term" value="P:chorismate biosynthetic process"/>
    <property type="evidence" value="ECO:0007669"/>
    <property type="project" value="UniProtKB-UniPathway"/>
</dbReference>
<proteinExistence type="inferred from homology"/>
<evidence type="ECO:0000256" key="2">
    <source>
        <dbReference type="ARBA" id="ARBA00008014"/>
    </source>
</evidence>
<dbReference type="GeneID" id="36843253"/>
<dbReference type="UniPathway" id="UPA00053">
    <property type="reaction ID" value="UER00090"/>
</dbReference>
<evidence type="ECO:0000256" key="6">
    <source>
        <dbReference type="ARBA" id="ARBA00023239"/>
    </source>
</evidence>
<dbReference type="HAMAP" id="MF_00300">
    <property type="entry name" value="Chorismate_synth"/>
    <property type="match status" value="1"/>
</dbReference>
<dbReference type="RefSeq" id="YP_009482543.1">
    <property type="nucleotide sequence ID" value="NC_037666.1"/>
</dbReference>
<dbReference type="PROSITE" id="PS00787">
    <property type="entry name" value="CHORISMATE_SYNTHASE_1"/>
    <property type="match status" value="1"/>
</dbReference>
<dbReference type="EC" id="4.2.3.5" evidence="3"/>
<evidence type="ECO:0000256" key="5">
    <source>
        <dbReference type="ARBA" id="ARBA00023141"/>
    </source>
</evidence>
<dbReference type="GO" id="GO:0009073">
    <property type="term" value="P:aromatic amino acid family biosynthetic process"/>
    <property type="evidence" value="ECO:0007669"/>
    <property type="project" value="UniProtKB-KW"/>
</dbReference>
<sequence>MSTFGRAFRVTTFGESHGAGVGCIIDGLPSCMPLTEADIQPQLDRRRPGQNTLSTPRNEPDRVSIQSGTENGLTLGTPVGLFVANRDQRPVDYSDMSKVPRPSHADYTYVAKYGIKASSGGGRSSARETLMRVAAGSVAEKWLALKYGIEIVAWVSSVGDQAIAAPPDLDSITRTRVDASEVRCPDAESTTRMVNAIQEAKACQDSIGGTVTCVCRNVPAGLGEPCFDKIEAALAHAMLSIPATKGFEIGSGFAGTAMRGSQHNDPFVAKTDAQGKTRLGTVTNHSGGVQGGITNGEPIVFKVAFKPPATIGHTQHTCEYGGKEATLEARGRHDPCVVARAVPIVEAMAALVLADAAMLQLARDSSRVAASPIAFD</sequence>
<protein>
    <recommendedName>
        <fullName evidence="3">chorismate synthase</fullName>
        <ecNumber evidence="3">4.2.3.5</ecNumber>
    </recommendedName>
</protein>
<dbReference type="CDD" id="cd07304">
    <property type="entry name" value="Chorismate_synthase"/>
    <property type="match status" value="1"/>
</dbReference>
<comment type="pathway">
    <text evidence="1">Metabolic intermediate biosynthesis; chorismate biosynthesis; chorismate from D-erythrose 4-phosphate and phosphoenolpyruvate: step 7/7.</text>
</comment>
<gene>
    <name evidence="8" type="ORF">pneo_cds_933</name>
</gene>
<dbReference type="EMBL" id="MG011690">
    <property type="protein sequence ID" value="AVK76540.1"/>
    <property type="molecule type" value="Genomic_DNA"/>
</dbReference>
<dbReference type="InterPro" id="IPR020541">
    <property type="entry name" value="Chorismate_synthase_CS"/>
</dbReference>
<evidence type="ECO:0000256" key="4">
    <source>
        <dbReference type="ARBA" id="ARBA00022605"/>
    </source>
</evidence>
<dbReference type="PANTHER" id="PTHR21085:SF0">
    <property type="entry name" value="CHORISMATE SYNTHASE"/>
    <property type="match status" value="1"/>
</dbReference>
<dbReference type="PANTHER" id="PTHR21085">
    <property type="entry name" value="CHORISMATE SYNTHASE"/>
    <property type="match status" value="1"/>
</dbReference>
<dbReference type="Pfam" id="PF01264">
    <property type="entry name" value="Chorismate_synt"/>
    <property type="match status" value="1"/>
</dbReference>
<dbReference type="GO" id="GO:0004107">
    <property type="term" value="F:chorismate synthase activity"/>
    <property type="evidence" value="ECO:0007669"/>
    <property type="project" value="UniProtKB-EC"/>
</dbReference>
<keyword evidence="4" id="KW-0028">Amino-acid biosynthesis</keyword>
<keyword evidence="5" id="KW-0057">Aromatic amino acid biosynthesis</keyword>
<dbReference type="PIRSF" id="PIRSF001456">
    <property type="entry name" value="Chorismate_synth"/>
    <property type="match status" value="1"/>
</dbReference>
<dbReference type="NCBIfam" id="NF003793">
    <property type="entry name" value="PRK05382.1"/>
    <property type="match status" value="1"/>
</dbReference>
<accession>A0A2U7UDZ0</accession>
<comment type="similarity">
    <text evidence="2">Belongs to the chorismate synthase family.</text>
</comment>
<dbReference type="FunFam" id="3.60.150.10:FF:000003">
    <property type="entry name" value="Chorismate synthase"/>
    <property type="match status" value="1"/>
</dbReference>